<feature type="transmembrane region" description="Helical" evidence="7">
    <location>
        <begin position="201"/>
        <end position="219"/>
    </location>
</feature>
<dbReference type="RefSeq" id="WP_015959582.1">
    <property type="nucleotide sequence ID" value="NC_009436.1"/>
</dbReference>
<evidence type="ECO:0000256" key="5">
    <source>
        <dbReference type="ARBA" id="ARBA00022989"/>
    </source>
</evidence>
<dbReference type="Proteomes" id="UP000000230">
    <property type="component" value="Chromosome"/>
</dbReference>
<keyword evidence="5 7" id="KW-1133">Transmembrane helix</keyword>
<feature type="transmembrane region" description="Helical" evidence="7">
    <location>
        <begin position="174"/>
        <end position="195"/>
    </location>
</feature>
<keyword evidence="9" id="KW-0012">Acyltransferase</keyword>
<evidence type="ECO:0000313" key="9">
    <source>
        <dbReference type="EMBL" id="ABP61249.1"/>
    </source>
</evidence>
<dbReference type="InterPro" id="IPR002656">
    <property type="entry name" value="Acyl_transf_3_dom"/>
</dbReference>
<dbReference type="AlphaFoldDB" id="A0A9J9GHE0"/>
<evidence type="ECO:0000256" key="3">
    <source>
        <dbReference type="ARBA" id="ARBA00022475"/>
    </source>
</evidence>
<comment type="subcellular location">
    <subcellularLocation>
        <location evidence="1">Cell membrane</location>
        <topology evidence="1">Multi-pass membrane protein</topology>
    </subcellularLocation>
</comment>
<dbReference type="OrthoDB" id="6631701at2"/>
<evidence type="ECO:0000256" key="2">
    <source>
        <dbReference type="ARBA" id="ARBA00007400"/>
    </source>
</evidence>
<reference evidence="10" key="1">
    <citation type="journal article" date="2010" name="PLoS Genet.">
        <title>Genome sequence of the plant growth promoting endophytic bacterium Enterobacter sp. 638.</title>
        <authorList>
            <person name="Taghavi S."/>
            <person name="van der Lelie D."/>
            <person name="Hoffman A."/>
            <person name="Zhang Y.B."/>
            <person name="Walla M.D."/>
            <person name="Vangronsveld J."/>
            <person name="Newman L."/>
            <person name="Monchy S."/>
        </authorList>
    </citation>
    <scope>NUCLEOTIDE SEQUENCE [LARGE SCALE GENOMIC DNA]</scope>
    <source>
        <strain evidence="10">638</strain>
    </source>
</reference>
<dbReference type="GO" id="GO:0016413">
    <property type="term" value="F:O-acetyltransferase activity"/>
    <property type="evidence" value="ECO:0007669"/>
    <property type="project" value="TreeGrafter"/>
</dbReference>
<feature type="transmembrane region" description="Helical" evidence="7">
    <location>
        <begin position="21"/>
        <end position="40"/>
    </location>
</feature>
<dbReference type="GO" id="GO:0009246">
    <property type="term" value="P:enterobacterial common antigen biosynthetic process"/>
    <property type="evidence" value="ECO:0007669"/>
    <property type="project" value="TreeGrafter"/>
</dbReference>
<evidence type="ECO:0000259" key="8">
    <source>
        <dbReference type="Pfam" id="PF01757"/>
    </source>
</evidence>
<feature type="transmembrane region" description="Helical" evidence="7">
    <location>
        <begin position="98"/>
        <end position="120"/>
    </location>
</feature>
<feature type="transmembrane region" description="Helical" evidence="7">
    <location>
        <begin position="252"/>
        <end position="277"/>
    </location>
</feature>
<feature type="transmembrane region" description="Helical" evidence="7">
    <location>
        <begin position="289"/>
        <end position="311"/>
    </location>
</feature>
<name>A0A9J9GHE0_ENT38</name>
<feature type="transmembrane region" description="Helical" evidence="7">
    <location>
        <begin position="60"/>
        <end position="82"/>
    </location>
</feature>
<keyword evidence="9" id="KW-0808">Transferase</keyword>
<feature type="transmembrane region" description="Helical" evidence="7">
    <location>
        <begin position="140"/>
        <end position="162"/>
    </location>
</feature>
<keyword evidence="10" id="KW-1185">Reference proteome</keyword>
<evidence type="ECO:0000256" key="6">
    <source>
        <dbReference type="ARBA" id="ARBA00023136"/>
    </source>
</evidence>
<feature type="domain" description="Acyltransferase 3" evidence="8">
    <location>
        <begin position="21"/>
        <end position="341"/>
    </location>
</feature>
<feature type="transmembrane region" description="Helical" evidence="7">
    <location>
        <begin position="323"/>
        <end position="345"/>
    </location>
</feature>
<protein>
    <submittedName>
        <fullName evidence="9">Acyltransferase 3</fullName>
    </submittedName>
</protein>
<evidence type="ECO:0000256" key="7">
    <source>
        <dbReference type="SAM" id="Phobius"/>
    </source>
</evidence>
<organism evidence="9 10">
    <name type="scientific">Enterobacter sp. (strain 638)</name>
    <dbReference type="NCBI Taxonomy" id="399742"/>
    <lineage>
        <taxon>Bacteria</taxon>
        <taxon>Pseudomonadati</taxon>
        <taxon>Pseudomonadota</taxon>
        <taxon>Gammaproteobacteria</taxon>
        <taxon>Enterobacterales</taxon>
        <taxon>Enterobacteriaceae</taxon>
        <taxon>Enterobacter</taxon>
    </lineage>
</organism>
<accession>A0A9J9GHE0</accession>
<sequence length="358" mass="40270">MSSDQSMAINTVVGVKPCRNISIELLRILCCFLVVAIHVAPMHDAYLKLDVSSFEKMESLLIQSVVRLGLPVFFIISGIFILNDNKKVGIAGFYRKRLVGLLIPFLVFSAIHYFIAGYGIKEAEVPELLQGYLVGLLSKTGIAVHFWFVYVMLGIYLVSPAFSIMYSGISERGAVVIFIILIASKSYIVYFSWLIPGLEIPNIPTWLTYFLLGGLIPRLPKVNSKWLLLAFVISFCLTCIMTYVQFSGLTKLYLAPFDSGVNMLLMSTSCCMLFYSMSITVNEKLRKTVCFIASLSYGVYLIHFLILIEIGRYFDITWYIHNPVLYTVLMTLAVFASAMLVSAVINKLLVDRVVKYFA</sequence>
<gene>
    <name evidence="9" type="ordered locus">Ent638_2581</name>
</gene>
<dbReference type="EMBL" id="CP000653">
    <property type="protein sequence ID" value="ABP61249.1"/>
    <property type="molecule type" value="Genomic_DNA"/>
</dbReference>
<proteinExistence type="inferred from homology"/>
<dbReference type="PANTHER" id="PTHR40074">
    <property type="entry name" value="O-ACETYLTRANSFERASE WECH"/>
    <property type="match status" value="1"/>
</dbReference>
<keyword evidence="4 7" id="KW-0812">Transmembrane</keyword>
<dbReference type="PANTHER" id="PTHR40074:SF2">
    <property type="entry name" value="O-ACETYLTRANSFERASE WECH"/>
    <property type="match status" value="1"/>
</dbReference>
<keyword evidence="6 7" id="KW-0472">Membrane</keyword>
<dbReference type="Pfam" id="PF01757">
    <property type="entry name" value="Acyl_transf_3"/>
    <property type="match status" value="1"/>
</dbReference>
<dbReference type="GO" id="GO:0005886">
    <property type="term" value="C:plasma membrane"/>
    <property type="evidence" value="ECO:0007669"/>
    <property type="project" value="UniProtKB-SubCell"/>
</dbReference>
<dbReference type="KEGG" id="ent:Ent638_2581"/>
<comment type="similarity">
    <text evidence="2">Belongs to the acyltransferase 3 family.</text>
</comment>
<evidence type="ECO:0000313" key="10">
    <source>
        <dbReference type="Proteomes" id="UP000000230"/>
    </source>
</evidence>
<evidence type="ECO:0000256" key="4">
    <source>
        <dbReference type="ARBA" id="ARBA00022692"/>
    </source>
</evidence>
<feature type="transmembrane region" description="Helical" evidence="7">
    <location>
        <begin position="226"/>
        <end position="246"/>
    </location>
</feature>
<keyword evidence="3" id="KW-1003">Cell membrane</keyword>
<evidence type="ECO:0000256" key="1">
    <source>
        <dbReference type="ARBA" id="ARBA00004651"/>
    </source>
</evidence>